<keyword evidence="2" id="KW-1185">Reference proteome</keyword>
<reference evidence="1 2" key="1">
    <citation type="submission" date="2021-01" db="EMBL/GenBank/DDBJ databases">
        <title>Brevundimonas vitis sp. nov., an bacterium isolated from grape (Vitis vinifera).</title>
        <authorList>
            <person name="Jiang L."/>
            <person name="Lee J."/>
        </authorList>
    </citation>
    <scope>NUCLEOTIDE SEQUENCE [LARGE SCALE GENOMIC DNA]</scope>
    <source>
        <strain evidence="1 2">GRTSA-9</strain>
    </source>
</reference>
<dbReference type="Proteomes" id="UP000595448">
    <property type="component" value="Chromosome"/>
</dbReference>
<dbReference type="EMBL" id="CP067977">
    <property type="protein sequence ID" value="QQQ19521.1"/>
    <property type="molecule type" value="Genomic_DNA"/>
</dbReference>
<sequence length="210" mass="22754">MRAILPISATLFLAACVTVEPPAMPVLEFSAVDCTDAPDLTQAISLTPKKEAAVHVVAAPIGSASACLARPDLRTAYVLFEIPSDHADKTLTVGGQLEALRVLSPHVETLDAQGQTVRRFADDEYMYRGPNFSVLFRPRETEQYVLVSQNPARVGQTYDSIAIGVSTTTYYTGYGAANWNTGVDMAHSRTFSYEGIAMVTVNDSDTDEEQ</sequence>
<accession>A0ABX7BQK9</accession>
<evidence type="ECO:0000313" key="2">
    <source>
        <dbReference type="Proteomes" id="UP000595448"/>
    </source>
</evidence>
<protein>
    <recommendedName>
        <fullName evidence="3">Lipoprotein</fullName>
    </recommendedName>
</protein>
<organism evidence="1 2">
    <name type="scientific">Brevundimonas vitisensis</name>
    <dbReference type="NCBI Taxonomy" id="2800818"/>
    <lineage>
        <taxon>Bacteria</taxon>
        <taxon>Pseudomonadati</taxon>
        <taxon>Pseudomonadota</taxon>
        <taxon>Alphaproteobacteria</taxon>
        <taxon>Caulobacterales</taxon>
        <taxon>Caulobacteraceae</taxon>
        <taxon>Brevundimonas</taxon>
    </lineage>
</organism>
<evidence type="ECO:0008006" key="3">
    <source>
        <dbReference type="Google" id="ProtNLM"/>
    </source>
</evidence>
<dbReference type="RefSeq" id="WP_201103872.1">
    <property type="nucleotide sequence ID" value="NZ_CP067977.1"/>
</dbReference>
<gene>
    <name evidence="1" type="ORF">JIP62_05360</name>
</gene>
<name>A0ABX7BQK9_9CAUL</name>
<proteinExistence type="predicted"/>
<dbReference type="PROSITE" id="PS51257">
    <property type="entry name" value="PROKAR_LIPOPROTEIN"/>
    <property type="match status" value="1"/>
</dbReference>
<evidence type="ECO:0000313" key="1">
    <source>
        <dbReference type="EMBL" id="QQQ19521.1"/>
    </source>
</evidence>